<accession>A0A6A6BIW3</accession>
<feature type="transmembrane region" description="Helical" evidence="1">
    <location>
        <begin position="38"/>
        <end position="58"/>
    </location>
</feature>
<gene>
    <name evidence="2" type="ORF">K452DRAFT_159514</name>
</gene>
<dbReference type="EMBL" id="ML995481">
    <property type="protein sequence ID" value="KAF2143578.1"/>
    <property type="molecule type" value="Genomic_DNA"/>
</dbReference>
<name>A0A6A6BIW3_9PEZI</name>
<sequence>MAAPPFLWTLFFFLFSILLLLSHTYFFLLLLACFFRFWFFYCSFYFSFDFLSSLRRIALSKNKVMRKAPCALPCWCGVGWGGKGREPSVMCCFFL</sequence>
<dbReference type="GeneID" id="54293146"/>
<keyword evidence="1" id="KW-0472">Membrane</keyword>
<keyword evidence="1" id="KW-1133">Transmembrane helix</keyword>
<dbReference type="RefSeq" id="XP_033399290.1">
    <property type="nucleotide sequence ID" value="XM_033535652.1"/>
</dbReference>
<dbReference type="Proteomes" id="UP000799438">
    <property type="component" value="Unassembled WGS sequence"/>
</dbReference>
<keyword evidence="1" id="KW-0812">Transmembrane</keyword>
<evidence type="ECO:0000313" key="2">
    <source>
        <dbReference type="EMBL" id="KAF2143578.1"/>
    </source>
</evidence>
<protein>
    <submittedName>
        <fullName evidence="2">Uncharacterized protein</fullName>
    </submittedName>
</protein>
<proteinExistence type="predicted"/>
<feature type="transmembrane region" description="Helical" evidence="1">
    <location>
        <begin position="7"/>
        <end position="32"/>
    </location>
</feature>
<evidence type="ECO:0000313" key="3">
    <source>
        <dbReference type="Proteomes" id="UP000799438"/>
    </source>
</evidence>
<keyword evidence="3" id="KW-1185">Reference proteome</keyword>
<organism evidence="2 3">
    <name type="scientific">Aplosporella prunicola CBS 121167</name>
    <dbReference type="NCBI Taxonomy" id="1176127"/>
    <lineage>
        <taxon>Eukaryota</taxon>
        <taxon>Fungi</taxon>
        <taxon>Dikarya</taxon>
        <taxon>Ascomycota</taxon>
        <taxon>Pezizomycotina</taxon>
        <taxon>Dothideomycetes</taxon>
        <taxon>Dothideomycetes incertae sedis</taxon>
        <taxon>Botryosphaeriales</taxon>
        <taxon>Aplosporellaceae</taxon>
        <taxon>Aplosporella</taxon>
    </lineage>
</organism>
<reference evidence="2" key="1">
    <citation type="journal article" date="2020" name="Stud. Mycol.">
        <title>101 Dothideomycetes genomes: a test case for predicting lifestyles and emergence of pathogens.</title>
        <authorList>
            <person name="Haridas S."/>
            <person name="Albert R."/>
            <person name="Binder M."/>
            <person name="Bloem J."/>
            <person name="Labutti K."/>
            <person name="Salamov A."/>
            <person name="Andreopoulos B."/>
            <person name="Baker S."/>
            <person name="Barry K."/>
            <person name="Bills G."/>
            <person name="Bluhm B."/>
            <person name="Cannon C."/>
            <person name="Castanera R."/>
            <person name="Culley D."/>
            <person name="Daum C."/>
            <person name="Ezra D."/>
            <person name="Gonzalez J."/>
            <person name="Henrissat B."/>
            <person name="Kuo A."/>
            <person name="Liang C."/>
            <person name="Lipzen A."/>
            <person name="Lutzoni F."/>
            <person name="Magnuson J."/>
            <person name="Mondo S."/>
            <person name="Nolan M."/>
            <person name="Ohm R."/>
            <person name="Pangilinan J."/>
            <person name="Park H.-J."/>
            <person name="Ramirez L."/>
            <person name="Alfaro M."/>
            <person name="Sun H."/>
            <person name="Tritt A."/>
            <person name="Yoshinaga Y."/>
            <person name="Zwiers L.-H."/>
            <person name="Turgeon B."/>
            <person name="Goodwin S."/>
            <person name="Spatafora J."/>
            <person name="Crous P."/>
            <person name="Grigoriev I."/>
        </authorList>
    </citation>
    <scope>NUCLEOTIDE SEQUENCE</scope>
    <source>
        <strain evidence="2">CBS 121167</strain>
    </source>
</reference>
<dbReference type="AlphaFoldDB" id="A0A6A6BIW3"/>
<evidence type="ECO:0000256" key="1">
    <source>
        <dbReference type="SAM" id="Phobius"/>
    </source>
</evidence>